<dbReference type="GO" id="GO:0005743">
    <property type="term" value="C:mitochondrial inner membrane"/>
    <property type="evidence" value="ECO:0007669"/>
    <property type="project" value="UniProtKB-SubCell"/>
</dbReference>
<keyword evidence="7" id="KW-1133">Transmembrane helix</keyword>
<dbReference type="PROSITE" id="PS50920">
    <property type="entry name" value="SOLCAR"/>
    <property type="match status" value="3"/>
</dbReference>
<dbReference type="AlphaFoldDB" id="A0A7J6EYA4"/>
<evidence type="ECO:0000256" key="6">
    <source>
        <dbReference type="ARBA" id="ARBA00022792"/>
    </source>
</evidence>
<evidence type="ECO:0000256" key="3">
    <source>
        <dbReference type="ARBA" id="ARBA00022448"/>
    </source>
</evidence>
<evidence type="ECO:0000256" key="2">
    <source>
        <dbReference type="ARBA" id="ARBA00006375"/>
    </source>
</evidence>
<dbReference type="PANTHER" id="PTHR35497:SF1">
    <property type="entry name" value="ACYL-UDP-N-ACETYLGLUCOSAMINE O-ACYLTRANSFERASE"/>
    <property type="match status" value="1"/>
</dbReference>
<evidence type="ECO:0000256" key="7">
    <source>
        <dbReference type="ARBA" id="ARBA00022989"/>
    </source>
</evidence>
<dbReference type="InterPro" id="IPR018108">
    <property type="entry name" value="MCP_transmembrane"/>
</dbReference>
<keyword evidence="6" id="KW-0999">Mitochondrion inner membrane</keyword>
<feature type="repeat" description="Solcar" evidence="10">
    <location>
        <begin position="661"/>
        <end position="742"/>
    </location>
</feature>
<comment type="caution">
    <text evidence="12">The sequence shown here is derived from an EMBL/GenBank/DDBJ whole genome shotgun (WGS) entry which is preliminary data.</text>
</comment>
<proteinExistence type="inferred from homology"/>
<dbReference type="Pfam" id="PF00153">
    <property type="entry name" value="Mito_carr"/>
    <property type="match status" value="3"/>
</dbReference>
<keyword evidence="8" id="KW-0496">Mitochondrion</keyword>
<sequence>MYGAFSGEEAMLGPSPEILLLSQILTKALNYRSSAAQFGFSAQPRFAGSLASGTVVGSTLDRVRGIKGFEYIYFGGKICMAGKGVLSFPRSNALEVPKVCNLKDQAKRTILRNVRSQGHTYVELREDGKKFIFFCTLCLAPCHSDSVLFDHLKGNLHNERLSTAKATLLRPNPWPFNDGVVFFDNSIEKGEQMTITNGNGNQNRLLESQDNGDSLAIVSYDENTENLANKKSRNDHFVHQNEDLDYAVIDSDVNLNSSSENLAESGDNCAVSIPCVRVGNEITNVKVREVGYGLVAARFQETGSMSEELTRIWCEWLGKNNIVNEGSFIVPEHDFAIVTFSYNNLNLGRMGFLDEVRALLCSSPSSESQNAEGSKKRKSFSDPEDASDNVSNHYDSGGEDSSASAVSSLMLDDQLLQTRFISNKAVRRELRRQRRLASERMCDICQHKMLPGKDVATLMNVKTGRLACSSRNVNGAFHLFHTSCLIHWVLLCELEMLTNQPDSVKVKRRSRRKTAAKNNEIQNDGDMKALRPQIHSVFCPECQGTGALIDNHDEKPTVPLSKMFKYKIKVSDARRAWMKSPEVLKNCSTGFHFPSQSEEKLQFFFRLYCFTLGFLRFHSLSSSFSRADLFLSLSLLSFESLIFEFQTTMGEEKKPKSGGVWPSIKPFVNGGASGMLATCVIQPVDMVKVRIQLGQGSALSVTKNMLKQDGIGTFYKGLSAGLLRQATYTTARLGSFKILTSKAVEANDGKPLPLYQKALCGLTAGAIGATIGNPADLALIRMQADATLPAAQRRHYKNVFHALVRIVADEGVFALWKGAGPTVVRAMGLNMGMLASYDQSVEFCKDNLGLGETATVLAASTVSGFFASVCSLPFDYIKTQIQKMQPDAQGKYPYTGSLDCALKTLKAGGPLKFYTGFPVYFVRIAPHVMLLNEPLWYGFSSTKFRRHKNLLAYREVMKGMEIF</sequence>
<feature type="repeat" description="Solcar" evidence="10">
    <location>
        <begin position="851"/>
        <end position="941"/>
    </location>
</feature>
<gene>
    <name evidence="12" type="ORF">G4B88_002085</name>
</gene>
<feature type="region of interest" description="Disordered" evidence="11">
    <location>
        <begin position="364"/>
        <end position="401"/>
    </location>
</feature>
<comment type="subcellular location">
    <subcellularLocation>
        <location evidence="1">Mitochondrion inner membrane</location>
        <topology evidence="1">Multi-pass membrane protein</topology>
    </subcellularLocation>
</comment>
<name>A0A7J6EYA4_CANSA</name>
<keyword evidence="5" id="KW-0677">Repeat</keyword>
<evidence type="ECO:0000313" key="12">
    <source>
        <dbReference type="EMBL" id="KAF4363338.1"/>
    </source>
</evidence>
<dbReference type="FunFam" id="1.50.40.10:FF:000009">
    <property type="entry name" value="Mitochondrial 2-oxoglutarate/malate carrier protein"/>
    <property type="match status" value="1"/>
</dbReference>
<keyword evidence="3" id="KW-0813">Transport</keyword>
<dbReference type="EMBL" id="JAATIQ010000297">
    <property type="protein sequence ID" value="KAF4363338.1"/>
    <property type="molecule type" value="Genomic_DNA"/>
</dbReference>
<evidence type="ECO:0000313" key="13">
    <source>
        <dbReference type="Proteomes" id="UP000583929"/>
    </source>
</evidence>
<comment type="similarity">
    <text evidence="2">Belongs to the mitochondrial carrier (TC 2.A.29) family.</text>
</comment>
<dbReference type="PANTHER" id="PTHR35497">
    <property type="entry name" value="ACYL-UDP-N-ACETYLGLUCOSAMINE O-ACYLTRANSFERASE"/>
    <property type="match status" value="1"/>
</dbReference>
<protein>
    <submittedName>
        <fullName evidence="12">Uncharacterized protein</fullName>
    </submittedName>
</protein>
<feature type="repeat" description="Solcar" evidence="10">
    <location>
        <begin position="752"/>
        <end position="843"/>
    </location>
</feature>
<evidence type="ECO:0000256" key="1">
    <source>
        <dbReference type="ARBA" id="ARBA00004448"/>
    </source>
</evidence>
<organism evidence="12 13">
    <name type="scientific">Cannabis sativa</name>
    <name type="common">Hemp</name>
    <name type="synonym">Marijuana</name>
    <dbReference type="NCBI Taxonomy" id="3483"/>
    <lineage>
        <taxon>Eukaryota</taxon>
        <taxon>Viridiplantae</taxon>
        <taxon>Streptophyta</taxon>
        <taxon>Embryophyta</taxon>
        <taxon>Tracheophyta</taxon>
        <taxon>Spermatophyta</taxon>
        <taxon>Magnoliopsida</taxon>
        <taxon>eudicotyledons</taxon>
        <taxon>Gunneridae</taxon>
        <taxon>Pentapetalae</taxon>
        <taxon>rosids</taxon>
        <taxon>fabids</taxon>
        <taxon>Rosales</taxon>
        <taxon>Cannabaceae</taxon>
        <taxon>Cannabis</taxon>
    </lineage>
</organism>
<evidence type="ECO:0000256" key="4">
    <source>
        <dbReference type="ARBA" id="ARBA00022692"/>
    </source>
</evidence>
<evidence type="ECO:0000256" key="11">
    <source>
        <dbReference type="SAM" id="MobiDB-lite"/>
    </source>
</evidence>
<accession>A0A7J6EYA4</accession>
<dbReference type="InterPro" id="IPR023395">
    <property type="entry name" value="MCP_dom_sf"/>
</dbReference>
<dbReference type="SUPFAM" id="SSF103506">
    <property type="entry name" value="Mitochondrial carrier"/>
    <property type="match status" value="1"/>
</dbReference>
<feature type="compositionally biased region" description="Polar residues" evidence="11">
    <location>
        <begin position="388"/>
        <end position="401"/>
    </location>
</feature>
<dbReference type="Gene3D" id="1.50.40.10">
    <property type="entry name" value="Mitochondrial carrier domain"/>
    <property type="match status" value="1"/>
</dbReference>
<evidence type="ECO:0000256" key="5">
    <source>
        <dbReference type="ARBA" id="ARBA00022737"/>
    </source>
</evidence>
<keyword evidence="13" id="KW-1185">Reference proteome</keyword>
<evidence type="ECO:0000256" key="8">
    <source>
        <dbReference type="ARBA" id="ARBA00023128"/>
    </source>
</evidence>
<dbReference type="Proteomes" id="UP000583929">
    <property type="component" value="Unassembled WGS sequence"/>
</dbReference>
<evidence type="ECO:0000256" key="9">
    <source>
        <dbReference type="ARBA" id="ARBA00023136"/>
    </source>
</evidence>
<keyword evidence="9 10" id="KW-0472">Membrane</keyword>
<evidence type="ECO:0000256" key="10">
    <source>
        <dbReference type="PROSITE-ProRule" id="PRU00282"/>
    </source>
</evidence>
<keyword evidence="4 10" id="KW-0812">Transmembrane</keyword>
<reference evidence="12 13" key="1">
    <citation type="journal article" date="2020" name="bioRxiv">
        <title>Sequence and annotation of 42 cannabis genomes reveals extensive copy number variation in cannabinoid synthesis and pathogen resistance genes.</title>
        <authorList>
            <person name="Mckernan K.J."/>
            <person name="Helbert Y."/>
            <person name="Kane L.T."/>
            <person name="Ebling H."/>
            <person name="Zhang L."/>
            <person name="Liu B."/>
            <person name="Eaton Z."/>
            <person name="Mclaughlin S."/>
            <person name="Kingan S."/>
            <person name="Baybayan P."/>
            <person name="Concepcion G."/>
            <person name="Jordan M."/>
            <person name="Riva A."/>
            <person name="Barbazuk W."/>
            <person name="Harkins T."/>
        </authorList>
    </citation>
    <scope>NUCLEOTIDE SEQUENCE [LARGE SCALE GENOMIC DNA]</scope>
    <source>
        <strain evidence="13">cv. Jamaican Lion 4</strain>
        <tissue evidence="12">Leaf</tissue>
    </source>
</reference>